<name>A0A090S3G4_9VIBR</name>
<dbReference type="Proteomes" id="UP000029228">
    <property type="component" value="Unassembled WGS sequence"/>
</dbReference>
<evidence type="ECO:0000313" key="2">
    <source>
        <dbReference type="Proteomes" id="UP000029228"/>
    </source>
</evidence>
<accession>A0A090S3G4</accession>
<evidence type="ECO:0000313" key="1">
    <source>
        <dbReference type="EMBL" id="GAL21348.1"/>
    </source>
</evidence>
<reference evidence="1 2" key="1">
    <citation type="submission" date="2014-09" db="EMBL/GenBank/DDBJ databases">
        <title>Vibrio maritimus JCM 19235. (C45) whole genome shotgun sequence.</title>
        <authorList>
            <person name="Sawabe T."/>
            <person name="Meirelles P."/>
            <person name="Nakanishi M."/>
            <person name="Sayaka M."/>
            <person name="Hattori M."/>
            <person name="Ohkuma M."/>
        </authorList>
    </citation>
    <scope>NUCLEOTIDE SEQUENCE [LARGE SCALE GENOMIC DNA]</scope>
    <source>
        <strain evidence="2">JCM19235</strain>
    </source>
</reference>
<gene>
    <name evidence="1" type="ORF">JCM19235_4830</name>
</gene>
<keyword evidence="2" id="KW-1185">Reference proteome</keyword>
<protein>
    <submittedName>
        <fullName evidence="1">Uncharacterized protein</fullName>
    </submittedName>
</protein>
<proteinExistence type="predicted"/>
<dbReference type="STRING" id="990268.JCM19235_4830"/>
<comment type="caution">
    <text evidence="1">The sequence shown here is derived from an EMBL/GenBank/DDBJ whole genome shotgun (WGS) entry which is preliminary data.</text>
</comment>
<reference evidence="1 2" key="2">
    <citation type="submission" date="2014-09" db="EMBL/GenBank/DDBJ databases">
        <authorList>
            <consortium name="NBRP consortium"/>
            <person name="Sawabe T."/>
            <person name="Meirelles P."/>
            <person name="Nakanishi M."/>
            <person name="Sayaka M."/>
            <person name="Hattori M."/>
            <person name="Ohkuma M."/>
        </authorList>
    </citation>
    <scope>NUCLEOTIDE SEQUENCE [LARGE SCALE GENOMIC DNA]</scope>
    <source>
        <strain evidence="2">JCM19235</strain>
    </source>
</reference>
<sequence>MFVSFYGRHGLLATLIQGLESTYFCFIGSKSHSNMAKRRV</sequence>
<dbReference type="AlphaFoldDB" id="A0A090S3G4"/>
<dbReference type="EMBL" id="BBMR01000008">
    <property type="protein sequence ID" value="GAL21348.1"/>
    <property type="molecule type" value="Genomic_DNA"/>
</dbReference>
<organism evidence="1 2">
    <name type="scientific">Vibrio maritimus</name>
    <dbReference type="NCBI Taxonomy" id="990268"/>
    <lineage>
        <taxon>Bacteria</taxon>
        <taxon>Pseudomonadati</taxon>
        <taxon>Pseudomonadota</taxon>
        <taxon>Gammaproteobacteria</taxon>
        <taxon>Vibrionales</taxon>
        <taxon>Vibrionaceae</taxon>
        <taxon>Vibrio</taxon>
    </lineage>
</organism>